<evidence type="ECO:0000313" key="1">
    <source>
        <dbReference type="EMBL" id="OLN81038.1"/>
    </source>
</evidence>
<dbReference type="InterPro" id="IPR029058">
    <property type="entry name" value="AB_hydrolase_fold"/>
</dbReference>
<dbReference type="PANTHER" id="PTHR42044:SF2">
    <property type="entry name" value="DUF676 DOMAIN-CONTAINING PROTEIN"/>
    <property type="match status" value="1"/>
</dbReference>
<evidence type="ECO:0008006" key="3">
    <source>
        <dbReference type="Google" id="ProtNLM"/>
    </source>
</evidence>
<dbReference type="AlphaFoldDB" id="A0A1Q8R9K6"/>
<dbReference type="OrthoDB" id="202545at2759"/>
<name>A0A1Q8R9K6_9PEZI</name>
<reference evidence="1 2" key="1">
    <citation type="submission" date="2016-11" db="EMBL/GenBank/DDBJ databases">
        <title>Draft Genome Assembly of Colletotrichum chlorophyti a pathogen of herbaceous plants.</title>
        <authorList>
            <person name="Gan P."/>
            <person name="Narusaka M."/>
            <person name="Tsushima A."/>
            <person name="Narusaka Y."/>
            <person name="Takano Y."/>
            <person name="Shirasu K."/>
        </authorList>
    </citation>
    <scope>NUCLEOTIDE SEQUENCE [LARGE SCALE GENOMIC DNA]</scope>
    <source>
        <strain evidence="1 2">NTL11</strain>
    </source>
</reference>
<proteinExistence type="predicted"/>
<accession>A0A1Q8R9K6</accession>
<dbReference type="EMBL" id="MPGH01000265">
    <property type="protein sequence ID" value="OLN81038.1"/>
    <property type="molecule type" value="Genomic_DNA"/>
</dbReference>
<gene>
    <name evidence="1" type="ORF">CCHL11_09412</name>
</gene>
<keyword evidence="2" id="KW-1185">Reference proteome</keyword>
<organism evidence="1 2">
    <name type="scientific">Colletotrichum chlorophyti</name>
    <dbReference type="NCBI Taxonomy" id="708187"/>
    <lineage>
        <taxon>Eukaryota</taxon>
        <taxon>Fungi</taxon>
        <taxon>Dikarya</taxon>
        <taxon>Ascomycota</taxon>
        <taxon>Pezizomycotina</taxon>
        <taxon>Sordariomycetes</taxon>
        <taxon>Hypocreomycetidae</taxon>
        <taxon>Glomerellales</taxon>
        <taxon>Glomerellaceae</taxon>
        <taxon>Colletotrichum</taxon>
    </lineage>
</organism>
<protein>
    <recommendedName>
        <fullName evidence="3">DUF676 domain-containing protein</fullName>
    </recommendedName>
</protein>
<dbReference type="PANTHER" id="PTHR42044">
    <property type="entry name" value="DUF676 DOMAIN-CONTAINING PROTEIN-RELATED"/>
    <property type="match status" value="1"/>
</dbReference>
<evidence type="ECO:0000313" key="2">
    <source>
        <dbReference type="Proteomes" id="UP000186583"/>
    </source>
</evidence>
<sequence length="517" mass="58837">MAPISVYYSLPKDLYDREATGPDSEKRADLILTSTKKTRIGNKISSVRNPDPYYYTGSPWNLLKDDLLLFAKNAWSLPGIVFPLWEQPPARSFHLEKRLREQPRFFFGRLTSQVQQWLQLYFHSGSLDELYPSVANIWDITLHTILVITQSTFLISLPFLSFISFNIFATYVIAFVMINYVVCMLLNGNIKNNSLRSFSSPESTQWEIDHQDEEWIFLNGVAVGKHWLQSNIDRISLTFHRKVTGVHNKTAGIVFDVIQCLLERCLYFGTSDTRTCFALISEALTHPNEKKVVLILHSQGGLEGSIILDWLMNQHPAEVMRRLEVYTFGNAANHFNNPGGRHGTDSERPIRHIEHYANSFDFVSRWGVLHFKKRTAEHEGKTIVHGGFGSIAAIKADVRRKKGTVKKAWNAYEGAVFVRQGSGHQLNQHYLDNMFPLDESLSRVMTNGDGSPLPGTFMASPARVHNDPKEIRMQRSLVNGIPELPDNNGINGEVGEKKVFQVSRLWGYINGGHPEEY</sequence>
<dbReference type="SUPFAM" id="SSF53474">
    <property type="entry name" value="alpha/beta-Hydrolases"/>
    <property type="match status" value="1"/>
</dbReference>
<dbReference type="STRING" id="708187.A0A1Q8R9K6"/>
<comment type="caution">
    <text evidence="1">The sequence shown here is derived from an EMBL/GenBank/DDBJ whole genome shotgun (WGS) entry which is preliminary data.</text>
</comment>
<dbReference type="Proteomes" id="UP000186583">
    <property type="component" value="Unassembled WGS sequence"/>
</dbReference>